<dbReference type="GO" id="GO:0006660">
    <property type="term" value="P:phosphatidylserine catabolic process"/>
    <property type="evidence" value="ECO:0007669"/>
    <property type="project" value="TreeGrafter"/>
</dbReference>
<evidence type="ECO:0000313" key="3">
    <source>
        <dbReference type="EnsemblMetazoa" id="XP_021202034.1"/>
    </source>
</evidence>
<name>A0A8R2HKX0_BOMMO</name>
<dbReference type="GO" id="GO:0004622">
    <property type="term" value="F:phosphatidylcholine lysophospholipase activity"/>
    <property type="evidence" value="ECO:0007669"/>
    <property type="project" value="TreeGrafter"/>
</dbReference>
<dbReference type="GO" id="GO:0005789">
    <property type="term" value="C:endoplasmic reticulum membrane"/>
    <property type="evidence" value="ECO:0007669"/>
    <property type="project" value="TreeGrafter"/>
</dbReference>
<dbReference type="Pfam" id="PF00561">
    <property type="entry name" value="Abhydrolase_1"/>
    <property type="match status" value="1"/>
</dbReference>
<dbReference type="PANTHER" id="PTHR12277">
    <property type="entry name" value="ALPHA/BETA HYDROLASE DOMAIN-CONTAINING PROTEIN"/>
    <property type="match status" value="1"/>
</dbReference>
<keyword evidence="1" id="KW-0472">Membrane</keyword>
<dbReference type="GO" id="GO:0047372">
    <property type="term" value="F:monoacylglycerol lipase activity"/>
    <property type="evidence" value="ECO:0007669"/>
    <property type="project" value="TreeGrafter"/>
</dbReference>
<dbReference type="InterPro" id="IPR000073">
    <property type="entry name" value="AB_hydrolase_1"/>
</dbReference>
<dbReference type="EnsemblMetazoa" id="XM_021346359.2">
    <property type="protein sequence ID" value="XP_021202034.1"/>
    <property type="gene ID" value="LOC101741515"/>
</dbReference>
<reference evidence="4" key="1">
    <citation type="journal article" date="2008" name="Insect Biochem. Mol. Biol.">
        <title>The genome of a lepidopteran model insect, the silkworm Bombyx mori.</title>
        <authorList>
            <consortium name="International Silkworm Genome Consortium"/>
        </authorList>
    </citation>
    <scope>NUCLEOTIDE SEQUENCE [LARGE SCALE GENOMIC DNA]</scope>
    <source>
        <strain evidence="4">p50T</strain>
    </source>
</reference>
<dbReference type="SUPFAM" id="SSF53474">
    <property type="entry name" value="alpha/beta-Hydrolases"/>
    <property type="match status" value="1"/>
</dbReference>
<accession>A0A8R2HKX0</accession>
<proteinExistence type="predicted"/>
<feature type="domain" description="AB hydrolase-1" evidence="2">
    <location>
        <begin position="114"/>
        <end position="212"/>
    </location>
</feature>
<dbReference type="KEGG" id="bmor:101741515"/>
<keyword evidence="1" id="KW-1133">Transmembrane helix</keyword>
<dbReference type="Proteomes" id="UP000005204">
    <property type="component" value="Unassembled WGS sequence"/>
</dbReference>
<sequence>MVFGLLLATGASLTAGVLVFQVAVLPLMFRYNKTVQRKVVFSNCINFPRNLNYDSPSSCSVTCGRNLNIEFRSIVDNFLIRLGIWHILPNSEIKDVADLKTNNTFHELKNSRNPVILYCHGNSNHRASPHRLKIYSVFQELNFHVVTFDYRGYGDSTKVKPTERGVVEDLFHVYSWLLKTLDLEEEPTVFVWGHSLGTAVAANFVSNLEELCQERGSEKLRLPDALVLEAPFNNLKDEIAKHPLSKLVSWLPYFKNTFVKPFTDSPDYSFTTDEYLAVVPDLPILMLHSKGDRVVPYELAVKLQNKLVQSRKSSSAPFTFQTFEREHSIGHNNLCEAKHFKSAITDFLRLIEERKKTKQD</sequence>
<keyword evidence="4" id="KW-1185">Reference proteome</keyword>
<protein>
    <recommendedName>
        <fullName evidence="2">AB hydrolase-1 domain-containing protein</fullName>
    </recommendedName>
</protein>
<dbReference type="InterPro" id="IPR029058">
    <property type="entry name" value="AB_hydrolase_fold"/>
</dbReference>
<evidence type="ECO:0000259" key="2">
    <source>
        <dbReference type="Pfam" id="PF00561"/>
    </source>
</evidence>
<dbReference type="GeneID" id="101741515"/>
<dbReference type="RefSeq" id="XP_021202034.1">
    <property type="nucleotide sequence ID" value="XM_021346359.3"/>
</dbReference>
<dbReference type="PANTHER" id="PTHR12277:SF194">
    <property type="entry name" value="FI04476P"/>
    <property type="match status" value="1"/>
</dbReference>
<feature type="transmembrane region" description="Helical" evidence="1">
    <location>
        <begin position="6"/>
        <end position="29"/>
    </location>
</feature>
<organism evidence="3 4">
    <name type="scientific">Bombyx mori</name>
    <name type="common">Silk moth</name>
    <dbReference type="NCBI Taxonomy" id="7091"/>
    <lineage>
        <taxon>Eukaryota</taxon>
        <taxon>Metazoa</taxon>
        <taxon>Ecdysozoa</taxon>
        <taxon>Arthropoda</taxon>
        <taxon>Hexapoda</taxon>
        <taxon>Insecta</taxon>
        <taxon>Pterygota</taxon>
        <taxon>Neoptera</taxon>
        <taxon>Endopterygota</taxon>
        <taxon>Lepidoptera</taxon>
        <taxon>Glossata</taxon>
        <taxon>Ditrysia</taxon>
        <taxon>Bombycoidea</taxon>
        <taxon>Bombycidae</taxon>
        <taxon>Bombycinae</taxon>
        <taxon>Bombyx</taxon>
    </lineage>
</organism>
<dbReference type="AlphaFoldDB" id="A0A8R2HKX0"/>
<dbReference type="Gene3D" id="3.40.50.1820">
    <property type="entry name" value="alpha/beta hydrolase"/>
    <property type="match status" value="1"/>
</dbReference>
<dbReference type="GO" id="GO:0052651">
    <property type="term" value="P:monoacylglycerol catabolic process"/>
    <property type="evidence" value="ECO:0007669"/>
    <property type="project" value="TreeGrafter"/>
</dbReference>
<keyword evidence="1" id="KW-0812">Transmembrane</keyword>
<evidence type="ECO:0000256" key="1">
    <source>
        <dbReference type="SAM" id="Phobius"/>
    </source>
</evidence>
<reference evidence="3" key="2">
    <citation type="submission" date="2022-06" db="UniProtKB">
        <authorList>
            <consortium name="EnsemblMetazoa"/>
        </authorList>
    </citation>
    <scope>IDENTIFICATION</scope>
    <source>
        <strain evidence="3">p50T (Dazao)</strain>
    </source>
</reference>
<evidence type="ECO:0000313" key="4">
    <source>
        <dbReference type="Proteomes" id="UP000005204"/>
    </source>
</evidence>